<evidence type="ECO:0000256" key="6">
    <source>
        <dbReference type="SAM" id="MobiDB-lite"/>
    </source>
</evidence>
<keyword evidence="2" id="KW-0479">Metal-binding</keyword>
<name>A0A8C4Q853_EPTBU</name>
<keyword evidence="3 5" id="KW-0863">Zinc-finger</keyword>
<keyword evidence="4" id="KW-0862">Zinc</keyword>
<dbReference type="GO" id="GO:2000369">
    <property type="term" value="P:regulation of clathrin-dependent endocytosis"/>
    <property type="evidence" value="ECO:0007669"/>
    <property type="project" value="TreeGrafter"/>
</dbReference>
<evidence type="ECO:0000256" key="5">
    <source>
        <dbReference type="PROSITE-ProRule" id="PRU00288"/>
    </source>
</evidence>
<organism evidence="8 9">
    <name type="scientific">Eptatretus burgeri</name>
    <name type="common">Inshore hagfish</name>
    <dbReference type="NCBI Taxonomy" id="7764"/>
    <lineage>
        <taxon>Eukaryota</taxon>
        <taxon>Metazoa</taxon>
        <taxon>Chordata</taxon>
        <taxon>Craniata</taxon>
        <taxon>Vertebrata</taxon>
        <taxon>Cyclostomata</taxon>
        <taxon>Myxini</taxon>
        <taxon>Myxiniformes</taxon>
        <taxon>Myxinidae</taxon>
        <taxon>Eptatretinae</taxon>
        <taxon>Eptatretus</taxon>
    </lineage>
</organism>
<dbReference type="InterPro" id="IPR038508">
    <property type="entry name" value="ArfGAP_dom_sf"/>
</dbReference>
<dbReference type="PANTHER" id="PTHR45705:SF1">
    <property type="entry name" value="FI20236P1"/>
    <property type="match status" value="1"/>
</dbReference>
<keyword evidence="1" id="KW-0343">GTPase activation</keyword>
<evidence type="ECO:0000256" key="4">
    <source>
        <dbReference type="ARBA" id="ARBA00022833"/>
    </source>
</evidence>
<evidence type="ECO:0000259" key="7">
    <source>
        <dbReference type="PROSITE" id="PS50115"/>
    </source>
</evidence>
<dbReference type="InterPro" id="IPR051718">
    <property type="entry name" value="ARF_GTPase-activating"/>
</dbReference>
<dbReference type="SUPFAM" id="SSF57863">
    <property type="entry name" value="ArfGap/RecO-like zinc finger"/>
    <property type="match status" value="1"/>
</dbReference>
<evidence type="ECO:0000256" key="2">
    <source>
        <dbReference type="ARBA" id="ARBA00022723"/>
    </source>
</evidence>
<dbReference type="Ensembl" id="ENSEBUT00000011810.1">
    <property type="protein sequence ID" value="ENSEBUP00000011244.1"/>
    <property type="gene ID" value="ENSEBUG00000007210.1"/>
</dbReference>
<evidence type="ECO:0000256" key="1">
    <source>
        <dbReference type="ARBA" id="ARBA00022468"/>
    </source>
</evidence>
<feature type="region of interest" description="Disordered" evidence="6">
    <location>
        <begin position="102"/>
        <end position="125"/>
    </location>
</feature>
<protein>
    <submittedName>
        <fullName evidence="8">Small ArfGAP 1</fullName>
    </submittedName>
</protein>
<dbReference type="SMART" id="SM00105">
    <property type="entry name" value="ArfGap"/>
    <property type="match status" value="1"/>
</dbReference>
<reference evidence="8" key="2">
    <citation type="submission" date="2025-09" db="UniProtKB">
        <authorList>
            <consortium name="Ensembl"/>
        </authorList>
    </citation>
    <scope>IDENTIFICATION</scope>
</reference>
<proteinExistence type="predicted"/>
<keyword evidence="9" id="KW-1185">Reference proteome</keyword>
<dbReference type="AlphaFoldDB" id="A0A8C4Q853"/>
<dbReference type="PROSITE" id="PS50115">
    <property type="entry name" value="ARFGAP"/>
    <property type="match status" value="1"/>
</dbReference>
<evidence type="ECO:0000313" key="9">
    <source>
        <dbReference type="Proteomes" id="UP000694388"/>
    </source>
</evidence>
<dbReference type="InterPro" id="IPR001164">
    <property type="entry name" value="ArfGAP_dom"/>
</dbReference>
<dbReference type="GeneTree" id="ENSGT00940000155884"/>
<sequence>MTTRSEREKAQRQNEEHQTILAELLRQEANKYCADCEAKGPRWASWNLGVFLCIRCAGIHRNLGVHISRVKSVNLDQWTQQQIQQREKLKEKKNEVKPAVVEKARVEKSPEQQGMHKAVRGKTPGLDMDLLGLDAQGWNESPKSTPTGASEDLDIFGPMVSNPLPASTPTSQATVTTAAKPVNQGQPSANDLNLFLDVSTQSEDNSKKTMSKDSILSLYGNQHGQCVPQGSCLFASWCQHSLHAFHSSSNDISQCSCECSPKCHDRSGTCWSSRSHSQSSCWREHVQWLNGKSAWLGDFCICSWDCIRHTGSVWIAGIYINVQRSNMEYDTGESTDDWPECRYARRNGSVQCSPEYELLGHVPSNQPSSQHPRVEMNATHILWQNTFCL</sequence>
<dbReference type="Gene3D" id="1.10.220.150">
    <property type="entry name" value="Arf GTPase activating protein"/>
    <property type="match status" value="1"/>
</dbReference>
<reference evidence="8" key="1">
    <citation type="submission" date="2025-08" db="UniProtKB">
        <authorList>
            <consortium name="Ensembl"/>
        </authorList>
    </citation>
    <scope>IDENTIFICATION</scope>
</reference>
<dbReference type="PRINTS" id="PR00405">
    <property type="entry name" value="REVINTRACTNG"/>
</dbReference>
<dbReference type="GO" id="GO:0008270">
    <property type="term" value="F:zinc ion binding"/>
    <property type="evidence" value="ECO:0007669"/>
    <property type="project" value="UniProtKB-KW"/>
</dbReference>
<evidence type="ECO:0000256" key="3">
    <source>
        <dbReference type="ARBA" id="ARBA00022771"/>
    </source>
</evidence>
<dbReference type="Pfam" id="PF01412">
    <property type="entry name" value="ArfGap"/>
    <property type="match status" value="1"/>
</dbReference>
<dbReference type="GO" id="GO:0005096">
    <property type="term" value="F:GTPase activator activity"/>
    <property type="evidence" value="ECO:0007669"/>
    <property type="project" value="UniProtKB-KW"/>
</dbReference>
<dbReference type="FunFam" id="1.10.220.150:FF:000009">
    <property type="entry name" value="stromal membrane-associated protein 1 isoform X1"/>
    <property type="match status" value="1"/>
</dbReference>
<dbReference type="InterPro" id="IPR037278">
    <property type="entry name" value="ARFGAP/RecO"/>
</dbReference>
<feature type="domain" description="Arf-GAP" evidence="7">
    <location>
        <begin position="18"/>
        <end position="84"/>
    </location>
</feature>
<evidence type="ECO:0000313" key="8">
    <source>
        <dbReference type="Ensembl" id="ENSEBUP00000011244.1"/>
    </source>
</evidence>
<dbReference type="GO" id="GO:0005737">
    <property type="term" value="C:cytoplasm"/>
    <property type="evidence" value="ECO:0007669"/>
    <property type="project" value="TreeGrafter"/>
</dbReference>
<dbReference type="Proteomes" id="UP000694388">
    <property type="component" value="Unplaced"/>
</dbReference>
<accession>A0A8C4Q853</accession>
<dbReference type="PANTHER" id="PTHR45705">
    <property type="entry name" value="FI20236P1"/>
    <property type="match status" value="1"/>
</dbReference>